<evidence type="ECO:0000313" key="2">
    <source>
        <dbReference type="Proteomes" id="UP000010420"/>
    </source>
</evidence>
<evidence type="ECO:0000313" key="1">
    <source>
        <dbReference type="EMBL" id="EKY23212.1"/>
    </source>
</evidence>
<protein>
    <submittedName>
        <fullName evidence="1">Uncharacterized protein</fullName>
    </submittedName>
</protein>
<proteinExistence type="predicted"/>
<dbReference type="Proteomes" id="UP000010420">
    <property type="component" value="Unassembled WGS sequence"/>
</dbReference>
<dbReference type="PATRIC" id="fig|545697.3.peg.2944"/>
<name>L1Q6H4_9CLOT</name>
<reference evidence="1 2" key="1">
    <citation type="submission" date="2012-05" db="EMBL/GenBank/DDBJ databases">
        <authorList>
            <person name="Weinstock G."/>
            <person name="Sodergren E."/>
            <person name="Lobos E.A."/>
            <person name="Fulton L."/>
            <person name="Fulton R."/>
            <person name="Courtney L."/>
            <person name="Fronick C."/>
            <person name="O'Laughlin M."/>
            <person name="Godfrey J."/>
            <person name="Wilson R.M."/>
            <person name="Miner T."/>
            <person name="Farmer C."/>
            <person name="Delehaunty K."/>
            <person name="Cordes M."/>
            <person name="Minx P."/>
            <person name="Tomlinson C."/>
            <person name="Chen J."/>
            <person name="Wollam A."/>
            <person name="Pepin K.H."/>
            <person name="Bhonagiri V."/>
            <person name="Zhang X."/>
            <person name="Suruliraj S."/>
            <person name="Warren W."/>
            <person name="Mitreva M."/>
            <person name="Mardis E.R."/>
            <person name="Wilson R.K."/>
        </authorList>
    </citation>
    <scope>NUCLEOTIDE SEQUENCE [LARGE SCALE GENOMIC DNA]</scope>
    <source>
        <strain evidence="1 2">DSM 1785</strain>
    </source>
</reference>
<keyword evidence="2" id="KW-1185">Reference proteome</keyword>
<comment type="caution">
    <text evidence="1">The sequence shown here is derived from an EMBL/GenBank/DDBJ whole genome shotgun (WGS) entry which is preliminary data.</text>
</comment>
<sequence>MKAINVGDKYYLVEADGKTLLELTVKNVLEKDNIRLIFFISDNSCDFWNGAYSVEESNIGKFIFSSKEEALSHIIK</sequence>
<dbReference type="RefSeq" id="WP_005215428.1">
    <property type="nucleotide sequence ID" value="NZ_KB291697.1"/>
</dbReference>
<dbReference type="AlphaFoldDB" id="L1Q6H4"/>
<organism evidence="1 2">
    <name type="scientific">Clostridium celatum DSM 1785</name>
    <dbReference type="NCBI Taxonomy" id="545697"/>
    <lineage>
        <taxon>Bacteria</taxon>
        <taxon>Bacillati</taxon>
        <taxon>Bacillota</taxon>
        <taxon>Clostridia</taxon>
        <taxon>Eubacteriales</taxon>
        <taxon>Clostridiaceae</taxon>
        <taxon>Clostridium</taxon>
    </lineage>
</organism>
<dbReference type="eggNOG" id="ENOG50313YW">
    <property type="taxonomic scope" value="Bacteria"/>
</dbReference>
<dbReference type="EMBL" id="AMEZ01000110">
    <property type="protein sequence ID" value="EKY23212.1"/>
    <property type="molecule type" value="Genomic_DNA"/>
</dbReference>
<dbReference type="OrthoDB" id="9915005at2"/>
<dbReference type="HOGENOM" id="CLU_2648066_0_0_9"/>
<gene>
    <name evidence="1" type="ORF">HMPREF0216_02997</name>
</gene>
<accession>L1Q6H4</accession>